<accession>A0AA38LZB3</accession>
<proteinExistence type="predicted"/>
<reference evidence="1" key="1">
    <citation type="journal article" date="2023" name="G3 (Bethesda)">
        <title>Whole genome assemblies of Zophobas morio and Tenebrio molitor.</title>
        <authorList>
            <person name="Kaur S."/>
            <person name="Stinson S.A."/>
            <person name="diCenzo G.C."/>
        </authorList>
    </citation>
    <scope>NUCLEOTIDE SEQUENCE</scope>
    <source>
        <strain evidence="1">QUZm001</strain>
    </source>
</reference>
<protein>
    <submittedName>
        <fullName evidence="1">Uncharacterized protein</fullName>
    </submittedName>
</protein>
<gene>
    <name evidence="1" type="ORF">Zmor_011826</name>
</gene>
<dbReference type="EMBL" id="JALNTZ010003233">
    <property type="protein sequence ID" value="KAJ3616574.1"/>
    <property type="molecule type" value="Genomic_DNA"/>
</dbReference>
<evidence type="ECO:0000313" key="2">
    <source>
        <dbReference type="Proteomes" id="UP001168821"/>
    </source>
</evidence>
<comment type="caution">
    <text evidence="1">The sequence shown here is derived from an EMBL/GenBank/DDBJ whole genome shotgun (WGS) entry which is preliminary data.</text>
</comment>
<keyword evidence="2" id="KW-1185">Reference proteome</keyword>
<dbReference type="AlphaFoldDB" id="A0AA38LZB3"/>
<sequence>MYFNYKEAQEKNLASITITKSTTDGDVVENVKIISDQGSSNLEIKTNLHDNKNLKGTTHSDLYVKWRGDAKININISSEKQLGKMVKETAEQEAVVEDERLEQNETPIVLEESSPFSSNLTDDRDIAEKMMEAFGSKSSDSVVSMEGSADSVVIKTGCFL</sequence>
<evidence type="ECO:0000313" key="1">
    <source>
        <dbReference type="EMBL" id="KAJ3616574.1"/>
    </source>
</evidence>
<name>A0AA38LZB3_9CUCU</name>
<dbReference type="Proteomes" id="UP001168821">
    <property type="component" value="Unassembled WGS sequence"/>
</dbReference>
<organism evidence="1 2">
    <name type="scientific">Zophobas morio</name>
    <dbReference type="NCBI Taxonomy" id="2755281"/>
    <lineage>
        <taxon>Eukaryota</taxon>
        <taxon>Metazoa</taxon>
        <taxon>Ecdysozoa</taxon>
        <taxon>Arthropoda</taxon>
        <taxon>Hexapoda</taxon>
        <taxon>Insecta</taxon>
        <taxon>Pterygota</taxon>
        <taxon>Neoptera</taxon>
        <taxon>Endopterygota</taxon>
        <taxon>Coleoptera</taxon>
        <taxon>Polyphaga</taxon>
        <taxon>Cucujiformia</taxon>
        <taxon>Tenebrionidae</taxon>
        <taxon>Zophobas</taxon>
    </lineage>
</organism>